<evidence type="ECO:0000313" key="2">
    <source>
        <dbReference type="Proteomes" id="UP001239111"/>
    </source>
</evidence>
<dbReference type="Proteomes" id="UP001239111">
    <property type="component" value="Chromosome 1"/>
</dbReference>
<dbReference type="EMBL" id="CM056741">
    <property type="protein sequence ID" value="KAJ8683463.1"/>
    <property type="molecule type" value="Genomic_DNA"/>
</dbReference>
<keyword evidence="2" id="KW-1185">Reference proteome</keyword>
<comment type="caution">
    <text evidence="1">The sequence shown here is derived from an EMBL/GenBank/DDBJ whole genome shotgun (WGS) entry which is preliminary data.</text>
</comment>
<sequence length="508" mass="58908">MKLPTTIVLQTRFLCRCIHLSSYRDKLKQKVDDSTNEENSIEKELALIIDFKATNNSSWIVEKKVNFLCMKFNHLPKEEKTKFLNLLATKYAVDHDRICHFAKRIACNEPNNQNQLVARERALKDALTPPYQWLFTKVGRLEHGVKFLVDLRASVLDLINETPKDSNDALSLSQMDLSLRDLLFLWFSVGFMKIQRVTWQTPCDILQKVSDYEAIHPVRNWTDLKKRVGAYRRCYIFTHPSMEREPLVLLHTALCDIIPETVKGIQDSENRIVGKVASNQDGVEEDKTKIKAAVFYSIASTQSGLKGIELGNYLIKEVSKQIISEFPMVDQMSSLSPIPNFRMWLLDRMKRDINSVFTPSEQKAIKQDLNYDDVIALTKDLYLDLKKIFNNSLWSNDKKLTSTLEEPLLRCCAWYLFREKRRNYALNEVANFHLRNGAVLWRINWMADPSPRGMANSCGIMVNYRYYLDKTELNSRDYIEKHDIKASTTVIELAKEAEKLMCAQNVIV</sequence>
<accession>A0ACC2PK96</accession>
<name>A0ACC2PK96_9HYME</name>
<protein>
    <submittedName>
        <fullName evidence="1">Uncharacterized protein</fullName>
    </submittedName>
</protein>
<gene>
    <name evidence="1" type="ORF">QAD02_019255</name>
</gene>
<organism evidence="1 2">
    <name type="scientific">Eretmocerus hayati</name>
    <dbReference type="NCBI Taxonomy" id="131215"/>
    <lineage>
        <taxon>Eukaryota</taxon>
        <taxon>Metazoa</taxon>
        <taxon>Ecdysozoa</taxon>
        <taxon>Arthropoda</taxon>
        <taxon>Hexapoda</taxon>
        <taxon>Insecta</taxon>
        <taxon>Pterygota</taxon>
        <taxon>Neoptera</taxon>
        <taxon>Endopterygota</taxon>
        <taxon>Hymenoptera</taxon>
        <taxon>Apocrita</taxon>
        <taxon>Proctotrupomorpha</taxon>
        <taxon>Chalcidoidea</taxon>
        <taxon>Aphelinidae</taxon>
        <taxon>Aphelininae</taxon>
        <taxon>Eretmocerus</taxon>
    </lineage>
</organism>
<evidence type="ECO:0000313" key="1">
    <source>
        <dbReference type="EMBL" id="KAJ8683463.1"/>
    </source>
</evidence>
<proteinExistence type="predicted"/>
<reference evidence="1" key="1">
    <citation type="submission" date="2023-04" db="EMBL/GenBank/DDBJ databases">
        <title>A chromosome-level genome assembly of the parasitoid wasp Eretmocerus hayati.</title>
        <authorList>
            <person name="Zhong Y."/>
            <person name="Liu S."/>
            <person name="Liu Y."/>
        </authorList>
    </citation>
    <scope>NUCLEOTIDE SEQUENCE</scope>
    <source>
        <strain evidence="1">ZJU_SS_LIU_2023</strain>
    </source>
</reference>